<evidence type="ECO:0000256" key="1">
    <source>
        <dbReference type="SAM" id="MobiDB-lite"/>
    </source>
</evidence>
<feature type="compositionally biased region" description="Low complexity" evidence="1">
    <location>
        <begin position="28"/>
        <end position="50"/>
    </location>
</feature>
<dbReference type="Proteomes" id="UP000616839">
    <property type="component" value="Unassembled WGS sequence"/>
</dbReference>
<reference evidence="2" key="1">
    <citation type="submission" date="2020-09" db="EMBL/GenBank/DDBJ databases">
        <title>Nocardioides sp. strain MJB4 16S ribosomal RNA gene Genome sequencing and assembly.</title>
        <authorList>
            <person name="Kim I."/>
        </authorList>
    </citation>
    <scope>NUCLEOTIDE SEQUENCE</scope>
    <source>
        <strain evidence="2">MJB4</strain>
    </source>
</reference>
<keyword evidence="3" id="KW-1185">Reference proteome</keyword>
<dbReference type="AlphaFoldDB" id="A0A927K3J3"/>
<proteinExistence type="predicted"/>
<evidence type="ECO:0000313" key="2">
    <source>
        <dbReference type="EMBL" id="MBD8868088.1"/>
    </source>
</evidence>
<evidence type="ECO:0008006" key="4">
    <source>
        <dbReference type="Google" id="ProtNLM"/>
    </source>
</evidence>
<protein>
    <recommendedName>
        <fullName evidence="4">Lipoprotein</fullName>
    </recommendedName>
</protein>
<dbReference type="RefSeq" id="WP_192139453.1">
    <property type="nucleotide sequence ID" value="NZ_JACYXZ010000001.1"/>
</dbReference>
<accession>A0A927K3J3</accession>
<feature type="region of interest" description="Disordered" evidence="1">
    <location>
        <begin position="20"/>
        <end position="53"/>
    </location>
</feature>
<name>A0A927K3J3_9ACTN</name>
<sequence length="145" mass="14827">MLTRIAAPLLVAALVAGCGSDEGEETAADPATAAESESPTAAEPEGSAPGDPESAAFCEAFVSVGDVDEFEGMQRPFDELVSIGVPDGAPAGAADGLRIFVDVLAKSEDEKDLNRLGKKVPAKKQAKVASFFQYGSETCLTPPAP</sequence>
<dbReference type="EMBL" id="JACYXZ010000001">
    <property type="protein sequence ID" value="MBD8868088.1"/>
    <property type="molecule type" value="Genomic_DNA"/>
</dbReference>
<organism evidence="2 3">
    <name type="scientific">Nocardioides donggukensis</name>
    <dbReference type="NCBI Taxonomy" id="2774019"/>
    <lineage>
        <taxon>Bacteria</taxon>
        <taxon>Bacillati</taxon>
        <taxon>Actinomycetota</taxon>
        <taxon>Actinomycetes</taxon>
        <taxon>Propionibacteriales</taxon>
        <taxon>Nocardioidaceae</taxon>
        <taxon>Nocardioides</taxon>
    </lineage>
</organism>
<dbReference type="PROSITE" id="PS51257">
    <property type="entry name" value="PROKAR_LIPOPROTEIN"/>
    <property type="match status" value="1"/>
</dbReference>
<comment type="caution">
    <text evidence="2">The sequence shown here is derived from an EMBL/GenBank/DDBJ whole genome shotgun (WGS) entry which is preliminary data.</text>
</comment>
<gene>
    <name evidence="2" type="ORF">IE331_00475</name>
</gene>
<evidence type="ECO:0000313" key="3">
    <source>
        <dbReference type="Proteomes" id="UP000616839"/>
    </source>
</evidence>